<dbReference type="EMBL" id="QMFY01000004">
    <property type="protein sequence ID" value="RAW01356.1"/>
    <property type="molecule type" value="Genomic_DNA"/>
</dbReference>
<organism evidence="2 3">
    <name type="scientific">Pseudochryseolinea flava</name>
    <dbReference type="NCBI Taxonomy" id="2059302"/>
    <lineage>
        <taxon>Bacteria</taxon>
        <taxon>Pseudomonadati</taxon>
        <taxon>Bacteroidota</taxon>
        <taxon>Cytophagia</taxon>
        <taxon>Cytophagales</taxon>
        <taxon>Fulvivirgaceae</taxon>
        <taxon>Pseudochryseolinea</taxon>
    </lineage>
</organism>
<evidence type="ECO:0000313" key="3">
    <source>
        <dbReference type="Proteomes" id="UP000251889"/>
    </source>
</evidence>
<evidence type="ECO:0000256" key="1">
    <source>
        <dbReference type="SAM" id="SignalP"/>
    </source>
</evidence>
<feature type="signal peptide" evidence="1">
    <location>
        <begin position="1"/>
        <end position="19"/>
    </location>
</feature>
<gene>
    <name evidence="2" type="ORF">DQQ10_10655</name>
</gene>
<feature type="chain" id="PRO_5016776019" description="TolC family protein" evidence="1">
    <location>
        <begin position="20"/>
        <end position="234"/>
    </location>
</feature>
<accession>A0A364Y3J6</accession>
<dbReference type="AlphaFoldDB" id="A0A364Y3J6"/>
<dbReference type="Proteomes" id="UP000251889">
    <property type="component" value="Unassembled WGS sequence"/>
</dbReference>
<proteinExistence type="predicted"/>
<sequence length="234" mass="26926">MKKIVFLSIVLLSGGGAFSQDVDYNTIILPATAANVSFEEKLVQLAWRNDPLNHQVVKSSSIARYNMKQAQWNWLDYFSVQGNMNEFTINPDSDPNGRAAFFPRYNFGVRITMGTLFTNGLEVKKRRVAASQAEDAIKAQKLYVRSEVLTRYARFQLAEQKYKIQKETTDQSDVNFKYIEQRFKDGQEDLTTYNNILERNTNQALRLAEVEAELKIAKYEIEEMIGTKLENVPK</sequence>
<keyword evidence="3" id="KW-1185">Reference proteome</keyword>
<name>A0A364Y3J6_9BACT</name>
<dbReference type="GO" id="GO:0015562">
    <property type="term" value="F:efflux transmembrane transporter activity"/>
    <property type="evidence" value="ECO:0007669"/>
    <property type="project" value="InterPro"/>
</dbReference>
<protein>
    <recommendedName>
        <fullName evidence="4">TolC family protein</fullName>
    </recommendedName>
</protein>
<dbReference type="RefSeq" id="WP_112746842.1">
    <property type="nucleotide sequence ID" value="NZ_QMFY01000004.1"/>
</dbReference>
<dbReference type="OrthoDB" id="654651at2"/>
<keyword evidence="1" id="KW-0732">Signal</keyword>
<dbReference type="SUPFAM" id="SSF56954">
    <property type="entry name" value="Outer membrane efflux proteins (OEP)"/>
    <property type="match status" value="1"/>
</dbReference>
<dbReference type="Gene3D" id="1.20.1600.10">
    <property type="entry name" value="Outer membrane efflux proteins (OEP)"/>
    <property type="match status" value="1"/>
</dbReference>
<evidence type="ECO:0008006" key="4">
    <source>
        <dbReference type="Google" id="ProtNLM"/>
    </source>
</evidence>
<evidence type="ECO:0000313" key="2">
    <source>
        <dbReference type="EMBL" id="RAW01356.1"/>
    </source>
</evidence>
<reference evidence="2 3" key="1">
    <citation type="submission" date="2018-06" db="EMBL/GenBank/DDBJ databases">
        <title>Chryseolinea flavus sp. nov., a member of the phylum Bacteroidetes isolated from soil.</title>
        <authorList>
            <person name="Li Y."/>
            <person name="Wang J."/>
        </authorList>
    </citation>
    <scope>NUCLEOTIDE SEQUENCE [LARGE SCALE GENOMIC DNA]</scope>
    <source>
        <strain evidence="2 3">SDU1-6</strain>
    </source>
</reference>
<comment type="caution">
    <text evidence="2">The sequence shown here is derived from an EMBL/GenBank/DDBJ whole genome shotgun (WGS) entry which is preliminary data.</text>
</comment>